<dbReference type="InterPro" id="IPR001763">
    <property type="entry name" value="Rhodanese-like_dom"/>
</dbReference>
<dbReference type="InterPro" id="IPR036873">
    <property type="entry name" value="Rhodanese-like_dom_sf"/>
</dbReference>
<gene>
    <name evidence="3" type="primary">mnmH</name>
    <name evidence="3" type="ORF">Q5741_04135</name>
</gene>
<name>A0ABT9C8L9_9BACL</name>
<dbReference type="NCBIfam" id="NF008750">
    <property type="entry name" value="PRK11784.1-2"/>
    <property type="match status" value="1"/>
</dbReference>
<organism evidence="3 4">
    <name type="scientific">Paenibacillus lacisoli</name>
    <dbReference type="NCBI Taxonomy" id="3064525"/>
    <lineage>
        <taxon>Bacteria</taxon>
        <taxon>Bacillati</taxon>
        <taxon>Bacillota</taxon>
        <taxon>Bacilli</taxon>
        <taxon>Bacillales</taxon>
        <taxon>Paenibacillaceae</taxon>
        <taxon>Paenibacillus</taxon>
    </lineage>
</organism>
<dbReference type="NCBIfam" id="NF008752">
    <property type="entry name" value="PRK11784.1-4"/>
    <property type="match status" value="1"/>
</dbReference>
<dbReference type="SMART" id="SM00450">
    <property type="entry name" value="RHOD"/>
    <property type="match status" value="1"/>
</dbReference>
<dbReference type="PROSITE" id="PS50206">
    <property type="entry name" value="RHODANESE_3"/>
    <property type="match status" value="1"/>
</dbReference>
<dbReference type="SUPFAM" id="SSF52821">
    <property type="entry name" value="Rhodanese/Cell cycle control phosphatase"/>
    <property type="match status" value="1"/>
</dbReference>
<dbReference type="EC" id="2.5.1.-" evidence="3"/>
<dbReference type="RefSeq" id="WP_305022804.1">
    <property type="nucleotide sequence ID" value="NZ_JAUQTB010000002.1"/>
</dbReference>
<protein>
    <submittedName>
        <fullName evidence="3">tRNA 2-selenouridine(34) synthase MnmH</fullName>
        <ecNumber evidence="3">2.5.1.-</ecNumber>
    </submittedName>
</protein>
<dbReference type="InterPro" id="IPR058840">
    <property type="entry name" value="AAA_SelU"/>
</dbReference>
<comment type="caution">
    <text evidence="3">The sequence shown here is derived from an EMBL/GenBank/DDBJ whole genome shotgun (WGS) entry which is preliminary data.</text>
</comment>
<dbReference type="Proteomes" id="UP001240171">
    <property type="component" value="Unassembled WGS sequence"/>
</dbReference>
<evidence type="ECO:0000259" key="2">
    <source>
        <dbReference type="PROSITE" id="PS50206"/>
    </source>
</evidence>
<keyword evidence="3" id="KW-0808">Transferase</keyword>
<dbReference type="SUPFAM" id="SSF52540">
    <property type="entry name" value="P-loop containing nucleoside triphosphate hydrolases"/>
    <property type="match status" value="1"/>
</dbReference>
<proteinExistence type="predicted"/>
<dbReference type="InterPro" id="IPR017582">
    <property type="entry name" value="SelU"/>
</dbReference>
<dbReference type="InterPro" id="IPR027417">
    <property type="entry name" value="P-loop_NTPase"/>
</dbReference>
<evidence type="ECO:0000313" key="3">
    <source>
        <dbReference type="EMBL" id="MDO7905599.1"/>
    </source>
</evidence>
<accession>A0ABT9C8L9</accession>
<dbReference type="Gene3D" id="3.40.250.10">
    <property type="entry name" value="Rhodanese-like domain"/>
    <property type="match status" value="1"/>
</dbReference>
<reference evidence="3 4" key="1">
    <citation type="submission" date="2023-07" db="EMBL/GenBank/DDBJ databases">
        <title>Paenibacillus sp. JX-17 nov. isolated from soil.</title>
        <authorList>
            <person name="Wan Y."/>
            <person name="Liu B."/>
        </authorList>
    </citation>
    <scope>NUCLEOTIDE SEQUENCE [LARGE SCALE GENOMIC DNA]</scope>
    <source>
        <strain evidence="3 4">JX-17</strain>
    </source>
</reference>
<dbReference type="Pfam" id="PF00581">
    <property type="entry name" value="Rhodanese"/>
    <property type="match status" value="1"/>
</dbReference>
<dbReference type="EMBL" id="JAUQTB010000002">
    <property type="protein sequence ID" value="MDO7905599.1"/>
    <property type="molecule type" value="Genomic_DNA"/>
</dbReference>
<dbReference type="Pfam" id="PF26341">
    <property type="entry name" value="AAA_SelU"/>
    <property type="match status" value="1"/>
</dbReference>
<dbReference type="PANTHER" id="PTHR30401:SF0">
    <property type="entry name" value="TRNA 2-SELENOURIDINE SYNTHASE"/>
    <property type="match status" value="1"/>
</dbReference>
<evidence type="ECO:0000313" key="4">
    <source>
        <dbReference type="Proteomes" id="UP001240171"/>
    </source>
</evidence>
<dbReference type="Gene3D" id="3.40.50.300">
    <property type="entry name" value="P-loop containing nucleotide triphosphate hydrolases"/>
    <property type="match status" value="1"/>
</dbReference>
<sequence>MFQDLTLEEWAEQHRTKDLVMIDVRSPSEYAEATIPGSINIPIFEDDERAEIGILYKQVSVQAAKDRGLEIVSAKLPEFIKKFAAIPQRKAVFCWRGGMRSRTTATVLSLMGISAYRLAGGYRAYRQWVVQTLGEAPIEPEACVIHGNTGSGKTALLRKLQEKGYPVLDLEGLAGHRGSIFGQIGLKANNQKTFDSLLLEELMTHKESGYLLMEAESRRIGKVALPDSLMFKKESGYHIFLQMPLESRIRTILEDYRPEEHQEECIHAFHQIKSRIHTPVANEIEMCLSEARYGRAVELLLEYYYDPRYAHSTEQYELESAVNIEASSLEEAVERIEQLLAERYGTAAAG</sequence>
<evidence type="ECO:0000256" key="1">
    <source>
        <dbReference type="ARBA" id="ARBA00023266"/>
    </source>
</evidence>
<dbReference type="PANTHER" id="PTHR30401">
    <property type="entry name" value="TRNA 2-SELENOURIDINE SYNTHASE"/>
    <property type="match status" value="1"/>
</dbReference>
<keyword evidence="4" id="KW-1185">Reference proteome</keyword>
<dbReference type="NCBIfam" id="TIGR03167">
    <property type="entry name" value="tRNA_sel_U_synt"/>
    <property type="match status" value="1"/>
</dbReference>
<keyword evidence="1" id="KW-0711">Selenium</keyword>
<feature type="domain" description="Rhodanese" evidence="2">
    <location>
        <begin position="15"/>
        <end position="131"/>
    </location>
</feature>
<dbReference type="GO" id="GO:0016740">
    <property type="term" value="F:transferase activity"/>
    <property type="evidence" value="ECO:0007669"/>
    <property type="project" value="UniProtKB-KW"/>
</dbReference>